<protein>
    <submittedName>
        <fullName evidence="2">Uncharacterized protein</fullName>
    </submittedName>
</protein>
<reference evidence="3" key="1">
    <citation type="submission" date="2019-07" db="EMBL/GenBank/DDBJ databases">
        <title>Bacillus alkalisoli sp. nov. isolated from saline soil.</title>
        <authorList>
            <person name="Sun J.-Q."/>
            <person name="Xu L."/>
        </authorList>
    </citation>
    <scope>NUCLEOTIDE SEQUENCE [LARGE SCALE GENOMIC DNA]</scope>
    <source>
        <strain evidence="3">M4U3P1</strain>
    </source>
</reference>
<feature type="transmembrane region" description="Helical" evidence="1">
    <location>
        <begin position="6"/>
        <end position="21"/>
    </location>
</feature>
<sequence length="89" mass="9682">MVILIFMGIILLIVAIDYVIFKLTDLNRTRRLIAGAIALFVLPPLAYWTSVSLLMPHDPGGFGTVSVAFLITGLFIINGIIIFISSAFA</sequence>
<keyword evidence="3" id="KW-1185">Reference proteome</keyword>
<name>A0A859FC39_9BACI</name>
<keyword evidence="1" id="KW-1133">Transmembrane helix</keyword>
<evidence type="ECO:0000313" key="3">
    <source>
        <dbReference type="Proteomes" id="UP000318138"/>
    </source>
</evidence>
<feature type="transmembrane region" description="Helical" evidence="1">
    <location>
        <begin position="33"/>
        <end position="55"/>
    </location>
</feature>
<evidence type="ECO:0000313" key="2">
    <source>
        <dbReference type="EMBL" id="QKS70311.1"/>
    </source>
</evidence>
<organism evidence="2 3">
    <name type="scientific">Paenalkalicoccus suaedae</name>
    <dbReference type="NCBI Taxonomy" id="2592382"/>
    <lineage>
        <taxon>Bacteria</taxon>
        <taxon>Bacillati</taxon>
        <taxon>Bacillota</taxon>
        <taxon>Bacilli</taxon>
        <taxon>Bacillales</taxon>
        <taxon>Bacillaceae</taxon>
        <taxon>Paenalkalicoccus</taxon>
    </lineage>
</organism>
<dbReference type="AlphaFoldDB" id="A0A859FC39"/>
<dbReference type="RefSeq" id="WP_176008351.1">
    <property type="nucleotide sequence ID" value="NZ_CP041372.2"/>
</dbReference>
<dbReference type="Proteomes" id="UP000318138">
    <property type="component" value="Chromosome"/>
</dbReference>
<gene>
    <name evidence="2" type="ORF">FLK61_26495</name>
</gene>
<accession>A0A859FC39</accession>
<dbReference type="EMBL" id="CP041372">
    <property type="protein sequence ID" value="QKS70311.1"/>
    <property type="molecule type" value="Genomic_DNA"/>
</dbReference>
<dbReference type="KEGG" id="psua:FLK61_26495"/>
<keyword evidence="1" id="KW-0812">Transmembrane</keyword>
<feature type="transmembrane region" description="Helical" evidence="1">
    <location>
        <begin position="67"/>
        <end position="88"/>
    </location>
</feature>
<proteinExistence type="predicted"/>
<evidence type="ECO:0000256" key="1">
    <source>
        <dbReference type="SAM" id="Phobius"/>
    </source>
</evidence>
<keyword evidence="1" id="KW-0472">Membrane</keyword>